<dbReference type="Proteomes" id="UP000288028">
    <property type="component" value="Unassembled WGS sequence"/>
</dbReference>
<name>A0A430B6V7_9ENTE</name>
<organism evidence="1 2">
    <name type="scientific">Vagococcus carniphilus</name>
    <dbReference type="NCBI Taxonomy" id="218144"/>
    <lineage>
        <taxon>Bacteria</taxon>
        <taxon>Bacillati</taxon>
        <taxon>Bacillota</taxon>
        <taxon>Bacilli</taxon>
        <taxon>Lactobacillales</taxon>
        <taxon>Enterococcaceae</taxon>
        <taxon>Vagococcus</taxon>
    </lineage>
</organism>
<dbReference type="EMBL" id="NGKB01000003">
    <property type="protein sequence ID" value="RSU16046.1"/>
    <property type="molecule type" value="Genomic_DNA"/>
</dbReference>
<comment type="caution">
    <text evidence="1">The sequence shown here is derived from an EMBL/GenBank/DDBJ whole genome shotgun (WGS) entry which is preliminary data.</text>
</comment>
<dbReference type="RefSeq" id="WP_126792040.1">
    <property type="nucleotide sequence ID" value="NZ_CP060720.1"/>
</dbReference>
<sequence>MAVLTESDVRRLLKKEHLTEMIIAKGTIVTPSAKGFLTDRGINVIIEGSPKLHQEDTTTSEDELPVDEVTKVTEKDSQPVETYPLKKIRIQWSLFKLEVIKTQKALEKLEKENLKDDLQIVLKTIDDVLESLSQGNWVNTSYLSHVTETEEIEINFEMEESYLELSRLSLLCEDVCCETVTRFSNGFGVSLREDLVELETKLPLYIQSLMNK</sequence>
<reference evidence="1 2" key="1">
    <citation type="submission" date="2017-05" db="EMBL/GenBank/DDBJ databases">
        <title>Vagococcus spp. assemblies.</title>
        <authorList>
            <person name="Gulvik C.A."/>
        </authorList>
    </citation>
    <scope>NUCLEOTIDE SEQUENCE [LARGE SCALE GENOMIC DNA]</scope>
    <source>
        <strain evidence="1 2">SS1714</strain>
    </source>
</reference>
<accession>A0A430B6V7</accession>
<protein>
    <submittedName>
        <fullName evidence="1">Uncharacterized protein</fullName>
    </submittedName>
</protein>
<evidence type="ECO:0000313" key="2">
    <source>
        <dbReference type="Proteomes" id="UP000288028"/>
    </source>
</evidence>
<keyword evidence="2" id="KW-1185">Reference proteome</keyword>
<dbReference type="AlphaFoldDB" id="A0A430B6V7"/>
<dbReference type="GeneID" id="95581459"/>
<gene>
    <name evidence="1" type="ORF">CBF28_03600</name>
</gene>
<dbReference type="OrthoDB" id="306726at2"/>
<evidence type="ECO:0000313" key="1">
    <source>
        <dbReference type="EMBL" id="RSU16046.1"/>
    </source>
</evidence>
<proteinExistence type="predicted"/>